<evidence type="ECO:0000313" key="9">
    <source>
        <dbReference type="Ensembl" id="ENSBIXP00000030848.1"/>
    </source>
</evidence>
<reference evidence="9" key="2">
    <citation type="submission" date="2025-05" db="UniProtKB">
        <authorList>
            <consortium name="Ensembl"/>
        </authorList>
    </citation>
    <scope>IDENTIFICATION</scope>
</reference>
<dbReference type="Proteomes" id="UP000429181">
    <property type="component" value="Chromosome 19"/>
</dbReference>
<name>A0A4W2E405_BOBOX</name>
<keyword evidence="11" id="KW-1185">Reference proteome</keyword>
<evidence type="ECO:0000259" key="8">
    <source>
        <dbReference type="PROSITE" id="PS50002"/>
    </source>
</evidence>
<sequence>MNRSLLRRERGRGAMRVERLGAIWACEMSPCCGCSPGLFRGKGSNKGWVWRGGVGRSNRQGPGGWARSFRSIVGHRGRQSLETVVEGLVNEWEWWRPQVQHSCCSGDSVLSSVRWVQEEDPLPGLLGDALESERGPWLTPPVWDISASCFSVRGSLGLSFKSTNTLSKQRKLVLDCGGSRKLPALLAAQLPGRGDGGMESVALYSFQATESDELAFNKGDTLKILNMEDDQNWYKAELRGAEGFVPKNYIRVKPHPWYSGRISRQLAEEILMKRNHQGAFLIRESESSPGEFSVSVNYGDQVQHFKVLRDPSGKYYLWEEKFNSLNELVAFYRTTTIAKKRQVFLQDEEPLPKPPRACFAQAQFDFSAQDPSQLSFRRGDIIEVLERLDPSWWRGRLSGRIGFFPRSYVQPVHM</sequence>
<keyword evidence="2 6" id="KW-0728">SH3 domain</keyword>
<evidence type="ECO:0000259" key="7">
    <source>
        <dbReference type="PROSITE" id="PS50001"/>
    </source>
</evidence>
<dbReference type="PANTHER" id="PTHR46037">
    <property type="entry name" value="PROTEIN ENHANCER OF SEVENLESS 2B"/>
    <property type="match status" value="1"/>
</dbReference>
<feature type="domain" description="SH3" evidence="8">
    <location>
        <begin position="355"/>
        <end position="414"/>
    </location>
</feature>
<gene>
    <name evidence="10" type="primary">LOC113877238</name>
</gene>
<evidence type="ECO:0000256" key="6">
    <source>
        <dbReference type="PROSITE-ProRule" id="PRU00192"/>
    </source>
</evidence>
<dbReference type="FunFam" id="3.30.505.10:FF:000022">
    <property type="entry name" value="Growth factor receptor-bound protein 2"/>
    <property type="match status" value="1"/>
</dbReference>
<dbReference type="PRINTS" id="PR00401">
    <property type="entry name" value="SH2DOMAIN"/>
</dbReference>
<dbReference type="GO" id="GO:0007265">
    <property type="term" value="P:Ras protein signal transduction"/>
    <property type="evidence" value="ECO:0007669"/>
    <property type="project" value="UniProtKB-ARBA"/>
</dbReference>
<dbReference type="PRINTS" id="PR00499">
    <property type="entry name" value="P67PHOX"/>
</dbReference>
<dbReference type="InterPro" id="IPR001452">
    <property type="entry name" value="SH3_domain"/>
</dbReference>
<keyword evidence="3" id="KW-0677">Repeat</keyword>
<comment type="similarity">
    <text evidence="1">Belongs to the GRB2/sem-5/DRK family.</text>
</comment>
<evidence type="ECO:0000313" key="10">
    <source>
        <dbReference type="Ensembl" id="ENSBIXP00005008892.1"/>
    </source>
</evidence>
<protein>
    <submittedName>
        <fullName evidence="10">GRB2-related adapter protein</fullName>
    </submittedName>
</protein>
<dbReference type="STRING" id="30522.A0A4W2E405"/>
<dbReference type="AlphaFoldDB" id="A0A4W2E405"/>
<dbReference type="Pfam" id="PF00017">
    <property type="entry name" value="SH2"/>
    <property type="match status" value="1"/>
</dbReference>
<evidence type="ECO:0000256" key="5">
    <source>
        <dbReference type="PROSITE-ProRule" id="PRU00191"/>
    </source>
</evidence>
<reference evidence="11 12" key="1">
    <citation type="submission" date="2018-11" db="EMBL/GenBank/DDBJ databases">
        <title>Haplotype-resolved cattle genomes.</title>
        <authorList>
            <person name="Low W.Y."/>
            <person name="Tearle R."/>
            <person name="Bickhart D.M."/>
            <person name="Rosen B.D."/>
            <person name="Koren S."/>
            <person name="Rhie A."/>
            <person name="Hiendleder S."/>
            <person name="Phillippy A.M."/>
            <person name="Smith T.P.L."/>
            <person name="Williams J.L."/>
        </authorList>
    </citation>
    <scope>NUCLEOTIDE SEQUENCE [LARGE SCALE GENOMIC DNA]</scope>
</reference>
<dbReference type="InterPro" id="IPR000980">
    <property type="entry name" value="SH2"/>
</dbReference>
<dbReference type="CDD" id="cd11948">
    <property type="entry name" value="SH3_GRAP_N"/>
    <property type="match status" value="1"/>
</dbReference>
<dbReference type="Gene3D" id="3.30.505.10">
    <property type="entry name" value="SH2 domain"/>
    <property type="match status" value="1"/>
</dbReference>
<dbReference type="Ensembl" id="ENSBIXT00005016638.1">
    <property type="protein sequence ID" value="ENSBIXP00005008892.1"/>
    <property type="gene ID" value="ENSBIXG00005013927.1"/>
</dbReference>
<dbReference type="FunFam" id="2.30.30.40:FF:000076">
    <property type="entry name" value="Growth factor receptor-bound protein 2"/>
    <property type="match status" value="1"/>
</dbReference>
<evidence type="ECO:0000256" key="1">
    <source>
        <dbReference type="ARBA" id="ARBA00008413"/>
    </source>
</evidence>
<dbReference type="InterPro" id="IPR035645">
    <property type="entry name" value="GRAP_N_SH3"/>
</dbReference>
<dbReference type="SUPFAM" id="SSF55550">
    <property type="entry name" value="SH2 domain"/>
    <property type="match status" value="1"/>
</dbReference>
<accession>A0A4W2E405</accession>
<dbReference type="GeneTree" id="ENSGT00940000156254"/>
<dbReference type="SMART" id="SM00252">
    <property type="entry name" value="SH2"/>
    <property type="match status" value="1"/>
</dbReference>
<dbReference type="Pfam" id="PF00018">
    <property type="entry name" value="SH3_1"/>
    <property type="match status" value="2"/>
</dbReference>
<dbReference type="InterPro" id="IPR036860">
    <property type="entry name" value="SH2_dom_sf"/>
</dbReference>
<feature type="domain" description="SH2" evidence="7">
    <location>
        <begin position="257"/>
        <end position="355"/>
    </location>
</feature>
<dbReference type="InterPro" id="IPR043539">
    <property type="entry name" value="Grb2-like"/>
</dbReference>
<dbReference type="Ensembl" id="ENSBIXT00000002867.1">
    <property type="protein sequence ID" value="ENSBIXP00000030848.1"/>
    <property type="gene ID" value="ENSBIXG00000012963.1"/>
</dbReference>
<evidence type="ECO:0000256" key="2">
    <source>
        <dbReference type="ARBA" id="ARBA00022443"/>
    </source>
</evidence>
<dbReference type="InterPro" id="IPR036028">
    <property type="entry name" value="SH3-like_dom_sf"/>
</dbReference>
<evidence type="ECO:0000256" key="4">
    <source>
        <dbReference type="ARBA" id="ARBA00022999"/>
    </source>
</evidence>
<dbReference type="CDD" id="cd09941">
    <property type="entry name" value="SH2_Grb2_like"/>
    <property type="match status" value="1"/>
</dbReference>
<keyword evidence="4 5" id="KW-0727">SH2 domain</keyword>
<dbReference type="SMART" id="SM00326">
    <property type="entry name" value="SH3"/>
    <property type="match status" value="2"/>
</dbReference>
<dbReference type="Proteomes" id="UP000314981">
    <property type="component" value="Chromosome 19"/>
</dbReference>
<evidence type="ECO:0000313" key="12">
    <source>
        <dbReference type="Proteomes" id="UP000429181"/>
    </source>
</evidence>
<dbReference type="PRINTS" id="PR00452">
    <property type="entry name" value="SH3DOMAIN"/>
</dbReference>
<dbReference type="PROSITE" id="PS50001">
    <property type="entry name" value="SH2"/>
    <property type="match status" value="1"/>
</dbReference>
<dbReference type="PROSITE" id="PS50002">
    <property type="entry name" value="SH3"/>
    <property type="match status" value="2"/>
</dbReference>
<feature type="domain" description="SH3" evidence="8">
    <location>
        <begin position="195"/>
        <end position="255"/>
    </location>
</feature>
<dbReference type="Gene3D" id="2.30.30.40">
    <property type="entry name" value="SH3 Domains"/>
    <property type="match status" value="2"/>
</dbReference>
<proteinExistence type="inferred from homology"/>
<dbReference type="SUPFAM" id="SSF50044">
    <property type="entry name" value="SH3-domain"/>
    <property type="match status" value="2"/>
</dbReference>
<organism evidence="9 11">
    <name type="scientific">Bos indicus x Bos taurus</name>
    <name type="common">Hybrid cattle</name>
    <dbReference type="NCBI Taxonomy" id="30522"/>
    <lineage>
        <taxon>Eukaryota</taxon>
        <taxon>Metazoa</taxon>
        <taxon>Chordata</taxon>
        <taxon>Craniata</taxon>
        <taxon>Vertebrata</taxon>
        <taxon>Euteleostomi</taxon>
        <taxon>Mammalia</taxon>
        <taxon>Eutheria</taxon>
        <taxon>Laurasiatheria</taxon>
        <taxon>Artiodactyla</taxon>
        <taxon>Ruminantia</taxon>
        <taxon>Pecora</taxon>
        <taxon>Bovidae</taxon>
        <taxon>Bovinae</taxon>
        <taxon>Bos</taxon>
    </lineage>
</organism>
<evidence type="ECO:0000313" key="11">
    <source>
        <dbReference type="Proteomes" id="UP000314981"/>
    </source>
</evidence>
<evidence type="ECO:0000256" key="3">
    <source>
        <dbReference type="ARBA" id="ARBA00022737"/>
    </source>
</evidence>